<dbReference type="RefSeq" id="WP_190427473.1">
    <property type="nucleotide sequence ID" value="NZ_JAAOCA010000075.1"/>
</dbReference>
<keyword evidence="2" id="KW-1185">Reference proteome</keyword>
<proteinExistence type="predicted"/>
<gene>
    <name evidence="1" type="ORF">HAQ05_27560</name>
</gene>
<comment type="caution">
    <text evidence="1">The sequence shown here is derived from an EMBL/GenBank/DDBJ whole genome shotgun (WGS) entry which is preliminary data.</text>
</comment>
<accession>A0ABR7ZAP5</accession>
<dbReference type="EMBL" id="JAAOCA010000075">
    <property type="protein sequence ID" value="MBD1602437.1"/>
    <property type="molecule type" value="Genomic_DNA"/>
</dbReference>
<reference evidence="1 2" key="1">
    <citation type="journal article" date="2020" name="Insects">
        <title>Bacteria Belonging to Pseudomonas typographi sp. nov. from the Bark Beetle Ips typographus Have Genomic Potential to Aid in the Host Ecology.</title>
        <authorList>
            <person name="Peral-Aranega E."/>
            <person name="Saati-Santamaria Z."/>
            <person name="Kolarik M."/>
            <person name="Rivas R."/>
            <person name="Garcia-Fraile P."/>
        </authorList>
    </citation>
    <scope>NUCLEOTIDE SEQUENCE [LARGE SCALE GENOMIC DNA]</scope>
    <source>
        <strain evidence="1 2">CA3A</strain>
    </source>
</reference>
<organism evidence="1 2">
    <name type="scientific">Pseudomonas typographi</name>
    <dbReference type="NCBI Taxonomy" id="2715964"/>
    <lineage>
        <taxon>Bacteria</taxon>
        <taxon>Pseudomonadati</taxon>
        <taxon>Pseudomonadota</taxon>
        <taxon>Gammaproteobacteria</taxon>
        <taxon>Pseudomonadales</taxon>
        <taxon>Pseudomonadaceae</taxon>
        <taxon>Pseudomonas</taxon>
    </lineage>
</organism>
<evidence type="ECO:0000313" key="1">
    <source>
        <dbReference type="EMBL" id="MBD1602437.1"/>
    </source>
</evidence>
<name>A0ABR7ZAP5_9PSED</name>
<evidence type="ECO:0000313" key="2">
    <source>
        <dbReference type="Proteomes" id="UP000805841"/>
    </source>
</evidence>
<dbReference type="Proteomes" id="UP000805841">
    <property type="component" value="Unassembled WGS sequence"/>
</dbReference>
<protein>
    <submittedName>
        <fullName evidence="1">Uncharacterized protein</fullName>
    </submittedName>
</protein>
<sequence length="121" mass="13976">MDLYTVVAPEDSLHPHFKHILKSIPSNLYARKVIASWAEGFPDRDGKFVYEFQTTFNSSLWELYLHAALRELGAEFNWEHYAPDFTISLLGHQFLLEATTANHLRQHHRQPGVGSNLLSNR</sequence>